<sequence length="137" mass="15696">MNKLIKKIVNKETISYTVAGICTTLVNLISYEILYRLGLSNLIANGLAWIIAVAFAYVVNKWNVFHSKSESSRDETVKIIKFFIARVVTLGVEQAGMYLFVEVLGIYRWFVKGALAVIVIVINYIFSKFYIFKRKKD</sequence>
<dbReference type="GO" id="GO:0005886">
    <property type="term" value="C:plasma membrane"/>
    <property type="evidence" value="ECO:0007669"/>
    <property type="project" value="TreeGrafter"/>
</dbReference>
<evidence type="ECO:0000256" key="2">
    <source>
        <dbReference type="ARBA" id="ARBA00009399"/>
    </source>
</evidence>
<evidence type="ECO:0000313" key="9">
    <source>
        <dbReference type="Proteomes" id="UP000236497"/>
    </source>
</evidence>
<dbReference type="EMBL" id="CVTD020000008">
    <property type="protein sequence ID" value="CRZ33825.1"/>
    <property type="molecule type" value="Genomic_DNA"/>
</dbReference>
<dbReference type="GO" id="GO:0000271">
    <property type="term" value="P:polysaccharide biosynthetic process"/>
    <property type="evidence" value="ECO:0007669"/>
    <property type="project" value="InterPro"/>
</dbReference>
<reference evidence="8 9" key="1">
    <citation type="submission" date="2015-06" db="EMBL/GenBank/DDBJ databases">
        <authorList>
            <person name="Wibberg Daniel"/>
        </authorList>
    </citation>
    <scope>NUCLEOTIDE SEQUENCE [LARGE SCALE GENOMIC DNA]</scope>
    <source>
        <strain evidence="8 9">T3/55T</strain>
    </source>
</reference>
<evidence type="ECO:0000256" key="4">
    <source>
        <dbReference type="ARBA" id="ARBA00022989"/>
    </source>
</evidence>
<keyword evidence="5 6" id="KW-0472">Membrane</keyword>
<dbReference type="InterPro" id="IPR051401">
    <property type="entry name" value="GtrA_CellWall_Glycosyl"/>
</dbReference>
<feature type="transmembrane region" description="Helical" evidence="6">
    <location>
        <begin position="37"/>
        <end position="59"/>
    </location>
</feature>
<evidence type="ECO:0000259" key="7">
    <source>
        <dbReference type="Pfam" id="PF04138"/>
    </source>
</evidence>
<evidence type="ECO:0000256" key="5">
    <source>
        <dbReference type="ARBA" id="ARBA00023136"/>
    </source>
</evidence>
<protein>
    <submittedName>
        <fullName evidence="8">Putative membrane protein</fullName>
    </submittedName>
</protein>
<gene>
    <name evidence="8" type="ORF">HHT355_0621</name>
</gene>
<dbReference type="PANTHER" id="PTHR38459:SF5">
    <property type="entry name" value="CELL WALL TEICHOIC ACID GLYCOSYLATION PROTEIN GTCA"/>
    <property type="match status" value="1"/>
</dbReference>
<dbReference type="AlphaFoldDB" id="A0A0H5SFL5"/>
<dbReference type="Proteomes" id="UP000236497">
    <property type="component" value="Unassembled WGS sequence"/>
</dbReference>
<dbReference type="OrthoDB" id="361483at2"/>
<dbReference type="PANTHER" id="PTHR38459">
    <property type="entry name" value="PROPHAGE BACTOPRENOL-LINKED GLUCOSE TRANSLOCASE HOMOLOG"/>
    <property type="match status" value="1"/>
</dbReference>
<keyword evidence="4 6" id="KW-1133">Transmembrane helix</keyword>
<accession>A0A0H5SFL5</accession>
<feature type="transmembrane region" description="Helical" evidence="6">
    <location>
        <begin position="106"/>
        <end position="126"/>
    </location>
</feature>
<name>A0A0H5SFL5_HERHM</name>
<proteinExistence type="inferred from homology"/>
<dbReference type="RefSeq" id="WP_103201975.1">
    <property type="nucleotide sequence ID" value="NZ_CVTD020000008.1"/>
</dbReference>
<keyword evidence="9" id="KW-1185">Reference proteome</keyword>
<evidence type="ECO:0000256" key="6">
    <source>
        <dbReference type="SAM" id="Phobius"/>
    </source>
</evidence>
<feature type="transmembrane region" description="Helical" evidence="6">
    <location>
        <begin position="79"/>
        <end position="100"/>
    </location>
</feature>
<evidence type="ECO:0000313" key="8">
    <source>
        <dbReference type="EMBL" id="CRZ33825.1"/>
    </source>
</evidence>
<keyword evidence="3 6" id="KW-0812">Transmembrane</keyword>
<dbReference type="Pfam" id="PF04138">
    <property type="entry name" value="GtrA_DPMS_TM"/>
    <property type="match status" value="1"/>
</dbReference>
<feature type="domain" description="GtrA/DPMS transmembrane" evidence="7">
    <location>
        <begin position="16"/>
        <end position="132"/>
    </location>
</feature>
<comment type="similarity">
    <text evidence="2">Belongs to the GtrA family.</text>
</comment>
<evidence type="ECO:0000256" key="3">
    <source>
        <dbReference type="ARBA" id="ARBA00022692"/>
    </source>
</evidence>
<comment type="subcellular location">
    <subcellularLocation>
        <location evidence="1">Membrane</location>
        <topology evidence="1">Multi-pass membrane protein</topology>
    </subcellularLocation>
</comment>
<dbReference type="InterPro" id="IPR007267">
    <property type="entry name" value="GtrA_DPMS_TM"/>
</dbReference>
<feature type="transmembrane region" description="Helical" evidence="6">
    <location>
        <begin position="12"/>
        <end position="31"/>
    </location>
</feature>
<evidence type="ECO:0000256" key="1">
    <source>
        <dbReference type="ARBA" id="ARBA00004141"/>
    </source>
</evidence>
<organism evidence="8 9">
    <name type="scientific">Herbinix hemicellulosilytica</name>
    <dbReference type="NCBI Taxonomy" id="1564487"/>
    <lineage>
        <taxon>Bacteria</taxon>
        <taxon>Bacillati</taxon>
        <taxon>Bacillota</taxon>
        <taxon>Clostridia</taxon>
        <taxon>Lachnospirales</taxon>
        <taxon>Lachnospiraceae</taxon>
        <taxon>Herbinix</taxon>
    </lineage>
</organism>